<keyword evidence="13 15" id="KW-0753">Steroid metabolism</keyword>
<dbReference type="InterPro" id="IPR014721">
    <property type="entry name" value="Ribsml_uS5_D2-typ_fold_subgr"/>
</dbReference>
<keyword evidence="4 15" id="KW-0444">Lipid biosynthesis</keyword>
<dbReference type="Gene3D" id="3.30.230.10">
    <property type="match status" value="1"/>
</dbReference>
<evidence type="ECO:0000256" key="9">
    <source>
        <dbReference type="ARBA" id="ARBA00022955"/>
    </source>
</evidence>
<organism evidence="18 19">
    <name type="scientific">Humicola insolens</name>
    <name type="common">Soft-rot fungus</name>
    <dbReference type="NCBI Taxonomy" id="85995"/>
    <lineage>
        <taxon>Eukaryota</taxon>
        <taxon>Fungi</taxon>
        <taxon>Dikarya</taxon>
        <taxon>Ascomycota</taxon>
        <taxon>Pezizomycotina</taxon>
        <taxon>Sordariomycetes</taxon>
        <taxon>Sordariomycetidae</taxon>
        <taxon>Sordariales</taxon>
        <taxon>Chaetomiaceae</taxon>
        <taxon>Mycothermus</taxon>
    </lineage>
</organism>
<keyword evidence="5 15" id="KW-0808">Transferase</keyword>
<keyword evidence="9 15" id="KW-0752">Steroid biosynthesis</keyword>
<dbReference type="InterPro" id="IPR020568">
    <property type="entry name" value="Ribosomal_Su5_D2-typ_SF"/>
</dbReference>
<keyword evidence="8" id="KW-0067">ATP-binding</keyword>
<sequence>MTYHGGDRTVVVSAPGKVLLAGGYIVLDRKHSGLVFGLSARIHVLAQKIPTSTGVHLSEIVVQSPQFLNANWRYGYHLAPDGGGIKVTQLQSGTHVEPNHFIETTLNYVLSYIAEVDKRRASHGFEASSLIVLADNDYYSKPKESSSTSRPSSSSSSSSSSNSTNPHTRSLSAPEHLPSQTDAPVPAPTTDKPPRPRFRHFGTTLRDAHKTGLGSSAAIVTSLTAALLAHYLPPDLFDLSTPQGKRVLHNLAQVAHCSAQGKIGSGFDVASAVYGSCLYRRFSPSLLSKLPGPGEPGFGSALAGLVDGEEWDCEIGKEQVGVGLPEGVAIRMCDVDCGTATVSMVKKVHEWRDKNPAEAAEVYADVQKKVDELAGVLREKDVAGITPVMKGVRELMRGLGKSSGVPIEPESQEEMLDALEKVEGVLGSVVPGAGGYDAAAVVMRDDEETEKRVKAFLREWSAQKEIRLRLMKVKGETEGARMEDVGEFKLWIRSDGPEAPAE</sequence>
<accession>A0ABR3VDH2</accession>
<evidence type="ECO:0000256" key="5">
    <source>
        <dbReference type="ARBA" id="ARBA00022679"/>
    </source>
</evidence>
<evidence type="ECO:0000259" key="17">
    <source>
        <dbReference type="Pfam" id="PF00288"/>
    </source>
</evidence>
<feature type="region of interest" description="Disordered" evidence="16">
    <location>
        <begin position="141"/>
        <end position="200"/>
    </location>
</feature>
<comment type="catalytic activity">
    <reaction evidence="14">
        <text>(R)-5-phosphomevalonate + ATP = (R)-5-diphosphomevalonate + ADP</text>
        <dbReference type="Rhea" id="RHEA:16341"/>
        <dbReference type="ChEBI" id="CHEBI:30616"/>
        <dbReference type="ChEBI" id="CHEBI:57557"/>
        <dbReference type="ChEBI" id="CHEBI:58146"/>
        <dbReference type="ChEBI" id="CHEBI:456216"/>
        <dbReference type="EC" id="2.7.4.2"/>
    </reaction>
    <physiologicalReaction direction="left-to-right" evidence="14">
        <dbReference type="Rhea" id="RHEA:16342"/>
    </physiologicalReaction>
</comment>
<protein>
    <recommendedName>
        <fullName evidence="3 15">Phosphomevalonate kinase</fullName>
        <ecNumber evidence="3 15">2.7.4.2</ecNumber>
    </recommendedName>
</protein>
<dbReference type="InterPro" id="IPR016005">
    <property type="entry name" value="Erg8"/>
</dbReference>
<feature type="domain" description="GHMP kinase N-terminal" evidence="17">
    <location>
        <begin position="210"/>
        <end position="275"/>
    </location>
</feature>
<evidence type="ECO:0000256" key="15">
    <source>
        <dbReference type="PIRNR" id="PIRNR017288"/>
    </source>
</evidence>
<evidence type="ECO:0000256" key="2">
    <source>
        <dbReference type="ARBA" id="ARBA00006495"/>
    </source>
</evidence>
<dbReference type="Gene3D" id="3.30.70.890">
    <property type="entry name" value="GHMP kinase, C-terminal domain"/>
    <property type="match status" value="1"/>
</dbReference>
<evidence type="ECO:0000256" key="3">
    <source>
        <dbReference type="ARBA" id="ARBA00012958"/>
    </source>
</evidence>
<name>A0ABR3VDH2_HUMIN</name>
<feature type="compositionally biased region" description="Low complexity" evidence="16">
    <location>
        <begin position="145"/>
        <end position="170"/>
    </location>
</feature>
<evidence type="ECO:0000256" key="16">
    <source>
        <dbReference type="SAM" id="MobiDB-lite"/>
    </source>
</evidence>
<dbReference type="SUPFAM" id="SSF54211">
    <property type="entry name" value="Ribosomal protein S5 domain 2-like"/>
    <property type="match status" value="1"/>
</dbReference>
<evidence type="ECO:0000256" key="13">
    <source>
        <dbReference type="ARBA" id="ARBA00023221"/>
    </source>
</evidence>
<proteinExistence type="inferred from homology"/>
<evidence type="ECO:0000313" key="18">
    <source>
        <dbReference type="EMBL" id="KAL1839925.1"/>
    </source>
</evidence>
<evidence type="ECO:0000256" key="8">
    <source>
        <dbReference type="ARBA" id="ARBA00022840"/>
    </source>
</evidence>
<comment type="caution">
    <text evidence="18">The sequence shown here is derived from an EMBL/GenBank/DDBJ whole genome shotgun (WGS) entry which is preliminary data.</text>
</comment>
<dbReference type="EMBL" id="JAZGSY010000135">
    <property type="protein sequence ID" value="KAL1839925.1"/>
    <property type="molecule type" value="Genomic_DNA"/>
</dbReference>
<gene>
    <name evidence="18" type="ORF">VTJ49DRAFT_1013</name>
</gene>
<dbReference type="Pfam" id="PF00288">
    <property type="entry name" value="GHMP_kinases_N"/>
    <property type="match status" value="1"/>
</dbReference>
<comment type="pathway">
    <text evidence="1 15">Isoprenoid biosynthesis; isopentenyl diphosphate biosynthesis via mevalonate pathway; isopentenyl diphosphate from (R)-mevalonate: step 2/3.</text>
</comment>
<dbReference type="InterPro" id="IPR006204">
    <property type="entry name" value="GHMP_kinase_N_dom"/>
</dbReference>
<keyword evidence="10" id="KW-0756">Sterol biosynthesis</keyword>
<evidence type="ECO:0000313" key="19">
    <source>
        <dbReference type="Proteomes" id="UP001583172"/>
    </source>
</evidence>
<evidence type="ECO:0000256" key="12">
    <source>
        <dbReference type="ARBA" id="ARBA00023166"/>
    </source>
</evidence>
<evidence type="ECO:0000256" key="10">
    <source>
        <dbReference type="ARBA" id="ARBA00023011"/>
    </source>
</evidence>
<evidence type="ECO:0000256" key="6">
    <source>
        <dbReference type="ARBA" id="ARBA00022741"/>
    </source>
</evidence>
<evidence type="ECO:0000256" key="14">
    <source>
        <dbReference type="ARBA" id="ARBA00029326"/>
    </source>
</evidence>
<dbReference type="EC" id="2.7.4.2" evidence="3 15"/>
<evidence type="ECO:0000256" key="1">
    <source>
        <dbReference type="ARBA" id="ARBA00005017"/>
    </source>
</evidence>
<keyword evidence="12" id="KW-1207">Sterol metabolism</keyword>
<comment type="similarity">
    <text evidence="2 15">Belongs to the GHMP kinase family. Mevalonate kinase subfamily.</text>
</comment>
<dbReference type="InterPro" id="IPR036554">
    <property type="entry name" value="GHMP_kinase_C_sf"/>
</dbReference>
<evidence type="ECO:0000256" key="11">
    <source>
        <dbReference type="ARBA" id="ARBA00023098"/>
    </source>
</evidence>
<reference evidence="18 19" key="1">
    <citation type="journal article" date="2024" name="Commun. Biol.">
        <title>Comparative genomic analysis of thermophilic fungi reveals convergent evolutionary adaptations and gene losses.</title>
        <authorList>
            <person name="Steindorff A.S."/>
            <person name="Aguilar-Pontes M.V."/>
            <person name="Robinson A.J."/>
            <person name="Andreopoulos B."/>
            <person name="LaButti K."/>
            <person name="Kuo A."/>
            <person name="Mondo S."/>
            <person name="Riley R."/>
            <person name="Otillar R."/>
            <person name="Haridas S."/>
            <person name="Lipzen A."/>
            <person name="Grimwood J."/>
            <person name="Schmutz J."/>
            <person name="Clum A."/>
            <person name="Reid I.D."/>
            <person name="Moisan M.C."/>
            <person name="Butler G."/>
            <person name="Nguyen T.T.M."/>
            <person name="Dewar K."/>
            <person name="Conant G."/>
            <person name="Drula E."/>
            <person name="Henrissat B."/>
            <person name="Hansel C."/>
            <person name="Singer S."/>
            <person name="Hutchinson M.I."/>
            <person name="de Vries R.P."/>
            <person name="Natvig D.O."/>
            <person name="Powell A.J."/>
            <person name="Tsang A."/>
            <person name="Grigoriev I.V."/>
        </authorList>
    </citation>
    <scope>NUCLEOTIDE SEQUENCE [LARGE SCALE GENOMIC DNA]</scope>
    <source>
        <strain evidence="18 19">CBS 620.91</strain>
    </source>
</reference>
<dbReference type="PIRSF" id="PIRSF017288">
    <property type="entry name" value="PMK_GHMP_euk"/>
    <property type="match status" value="1"/>
</dbReference>
<keyword evidence="11 15" id="KW-0443">Lipid metabolism</keyword>
<evidence type="ECO:0000256" key="4">
    <source>
        <dbReference type="ARBA" id="ARBA00022516"/>
    </source>
</evidence>
<keyword evidence="7 15" id="KW-0418">Kinase</keyword>
<dbReference type="PANTHER" id="PTHR31814">
    <property type="match status" value="1"/>
</dbReference>
<dbReference type="PANTHER" id="PTHR31814:SF2">
    <property type="entry name" value="PHOSPHOMEVALONATE KINASE"/>
    <property type="match status" value="1"/>
</dbReference>
<dbReference type="InterPro" id="IPR035102">
    <property type="entry name" value="Phosphomevalonate_kinase"/>
</dbReference>
<evidence type="ECO:0000256" key="7">
    <source>
        <dbReference type="ARBA" id="ARBA00022777"/>
    </source>
</evidence>
<dbReference type="Proteomes" id="UP001583172">
    <property type="component" value="Unassembled WGS sequence"/>
</dbReference>
<keyword evidence="6" id="KW-0547">Nucleotide-binding</keyword>
<dbReference type="SUPFAM" id="SSF55060">
    <property type="entry name" value="GHMP Kinase, C-terminal domain"/>
    <property type="match status" value="1"/>
</dbReference>
<keyword evidence="19" id="KW-1185">Reference proteome</keyword>